<sequence>MKRNSAYVLTAALLLPVSALAWNGKAVDPAKQVPASTATATGQASAEPAAPATGEAAQAGAQVEATAEAKVEANAEAKAEVKTEAKTETAAAGALIGAPQPGKGQIVFFRPSKFVGGAIGYKVREGTTELGKLRNGKFFVASVEPGAHEYTVHSEAKDILNLEVEAGETYYVQGTVTMGVFAGRPNLSPSTQAEFDAISAKLKRASE</sequence>
<dbReference type="InterPro" id="IPR022548">
    <property type="entry name" value="DUF2846"/>
</dbReference>
<dbReference type="Proteomes" id="UP000275910">
    <property type="component" value="Unassembled WGS sequence"/>
</dbReference>
<proteinExistence type="predicted"/>
<name>A0A3N2RCW9_LYSEN</name>
<keyword evidence="1" id="KW-0732">Signal</keyword>
<evidence type="ECO:0000259" key="2">
    <source>
        <dbReference type="Pfam" id="PF11008"/>
    </source>
</evidence>
<evidence type="ECO:0000313" key="4">
    <source>
        <dbReference type="Proteomes" id="UP000275910"/>
    </source>
</evidence>
<feature type="signal peptide" evidence="1">
    <location>
        <begin position="1"/>
        <end position="21"/>
    </location>
</feature>
<protein>
    <submittedName>
        <fullName evidence="3">DUF2846 domain-containing protein</fullName>
    </submittedName>
</protein>
<organism evidence="3 4">
    <name type="scientific">Lysobacter enzymogenes</name>
    <dbReference type="NCBI Taxonomy" id="69"/>
    <lineage>
        <taxon>Bacteria</taxon>
        <taxon>Pseudomonadati</taxon>
        <taxon>Pseudomonadota</taxon>
        <taxon>Gammaproteobacteria</taxon>
        <taxon>Lysobacterales</taxon>
        <taxon>Lysobacteraceae</taxon>
        <taxon>Lysobacter</taxon>
    </lineage>
</organism>
<dbReference type="Pfam" id="PF11008">
    <property type="entry name" value="DUF2846"/>
    <property type="match status" value="1"/>
</dbReference>
<evidence type="ECO:0000256" key="1">
    <source>
        <dbReference type="SAM" id="SignalP"/>
    </source>
</evidence>
<reference evidence="3 4" key="1">
    <citation type="submission" date="2018-10" db="EMBL/GenBank/DDBJ databases">
        <title>The genome of Lysobacter enzymogenes OH11.</title>
        <authorList>
            <person name="Liu F."/>
            <person name="Zhao Y."/>
            <person name="Qian G."/>
            <person name="Chen Y."/>
            <person name="Xu H."/>
        </authorList>
    </citation>
    <scope>NUCLEOTIDE SEQUENCE [LARGE SCALE GENOMIC DNA]</scope>
    <source>
        <strain evidence="3 4">OH11</strain>
    </source>
</reference>
<comment type="caution">
    <text evidence="3">The sequence shown here is derived from an EMBL/GenBank/DDBJ whole genome shotgun (WGS) entry which is preliminary data.</text>
</comment>
<feature type="chain" id="PRO_5018221364" evidence="1">
    <location>
        <begin position="22"/>
        <end position="207"/>
    </location>
</feature>
<feature type="domain" description="DUF2846" evidence="2">
    <location>
        <begin position="102"/>
        <end position="180"/>
    </location>
</feature>
<accession>A0A3N2RCW9</accession>
<dbReference type="RefSeq" id="WP_123649004.1">
    <property type="nucleotide sequence ID" value="NZ_RCTY01000047.1"/>
</dbReference>
<dbReference type="AlphaFoldDB" id="A0A3N2RCW9"/>
<evidence type="ECO:0000313" key="3">
    <source>
        <dbReference type="EMBL" id="ROU05330.1"/>
    </source>
</evidence>
<dbReference type="EMBL" id="RCTY01000047">
    <property type="protein sequence ID" value="ROU05330.1"/>
    <property type="molecule type" value="Genomic_DNA"/>
</dbReference>
<gene>
    <name evidence="3" type="ORF">D9T17_19605</name>
</gene>